<gene>
    <name evidence="4" type="ORF">SAMN04488109_4221</name>
</gene>
<evidence type="ECO:0000259" key="2">
    <source>
        <dbReference type="Pfam" id="PF06452"/>
    </source>
</evidence>
<dbReference type="OrthoDB" id="9786766at2"/>
<dbReference type="Gene3D" id="2.60.40.1190">
    <property type="match status" value="1"/>
</dbReference>
<organism evidence="4 5">
    <name type="scientific">Chryseolinea serpens</name>
    <dbReference type="NCBI Taxonomy" id="947013"/>
    <lineage>
        <taxon>Bacteria</taxon>
        <taxon>Pseudomonadati</taxon>
        <taxon>Bacteroidota</taxon>
        <taxon>Cytophagia</taxon>
        <taxon>Cytophagales</taxon>
        <taxon>Fulvivirgaceae</taxon>
        <taxon>Chryseolinea</taxon>
    </lineage>
</organism>
<evidence type="ECO:0000259" key="3">
    <source>
        <dbReference type="Pfam" id="PF19313"/>
    </source>
</evidence>
<name>A0A1M5TQW1_9BACT</name>
<dbReference type="EMBL" id="FQWQ01000003">
    <property type="protein sequence ID" value="SHH53071.1"/>
    <property type="molecule type" value="Genomic_DNA"/>
</dbReference>
<sequence length="741" mass="84845">MKKMLTPLLVLLGAAVGAQQMTIPALEATPIDQALKIDGYFTEDAWMNAKEATGFWTNFPADTTLAKGQTVVRVLYDHDFVYIGAVLYNHTSVGRYVASSLRRDYPFAENDAFGVILDTYRDQTNGYGFYVSAYGVQREEQIFAGITTDGTWDTKWYSAVSQDSASWSVEMAIPLKYVRFKEAMNEWNINFVRNDIAANERSSWARVPRNFSMINLAYHGTLEWPEHLKRVKKNYSIIPSLTYAASQTADDAIGTHARLSLDGKISITSALNLDVTINPDFSQAEVDQVQLNITRFELVFPEKRFFFIENSDLFSQFGIQQTGTSTIRPFYSRRIGLQYNAARSQWERTPLLGGLRLSGKINKNLRVGAMSVQTDALDTPAEQSGATLKFPSQNYSVLAVQQKVFSRSNIGIIVENRQAMKPDSVARFSFDQRNYNRLIGAEYNLASANNTWTGKVFTNYTWDHRDKIANAQGVWLSRNTLRSASYVGYTKAGKEFQPDMGFVPRNNFSNFYTEADYKFYTKKPAAKLNFVAPIIHYDIYLDSLGKKTDHQWRYGLYVTFKNTAYFYLLGWNEYTRLTAPFNPAQTEGPMLPPGSVHRYAAVSLYYETDFRKNRFGTLWIKTGQYFNGNFVQVTVNLNQKVQPWGTVGLNVDFNRIQLPKPYANNTLYAIGPKADISFSKSLFFNTIVQYNNQNENLNVYARVQWRFRPLSDFYIIYTNNHDVNPWLRRDQALTAKLVYWL</sequence>
<evidence type="ECO:0000313" key="4">
    <source>
        <dbReference type="EMBL" id="SHH53071.1"/>
    </source>
</evidence>
<reference evidence="4 5" key="1">
    <citation type="submission" date="2016-11" db="EMBL/GenBank/DDBJ databases">
        <authorList>
            <person name="Jaros S."/>
            <person name="Januszkiewicz K."/>
            <person name="Wedrychowicz H."/>
        </authorList>
    </citation>
    <scope>NUCLEOTIDE SEQUENCE [LARGE SCALE GENOMIC DNA]</scope>
    <source>
        <strain evidence="4 5">DSM 24574</strain>
    </source>
</reference>
<evidence type="ECO:0000256" key="1">
    <source>
        <dbReference type="SAM" id="SignalP"/>
    </source>
</evidence>
<dbReference type="GO" id="GO:0004553">
    <property type="term" value="F:hydrolase activity, hydrolyzing O-glycosyl compounds"/>
    <property type="evidence" value="ECO:0007669"/>
    <property type="project" value="InterPro"/>
</dbReference>
<dbReference type="GO" id="GO:0030246">
    <property type="term" value="F:carbohydrate binding"/>
    <property type="evidence" value="ECO:0007669"/>
    <property type="project" value="InterPro"/>
</dbReference>
<proteinExistence type="predicted"/>
<dbReference type="Pfam" id="PF19313">
    <property type="entry name" value="DUF5916"/>
    <property type="match status" value="1"/>
</dbReference>
<dbReference type="Proteomes" id="UP000184212">
    <property type="component" value="Unassembled WGS sequence"/>
</dbReference>
<feature type="domain" description="DUF5916" evidence="3">
    <location>
        <begin position="237"/>
        <end position="641"/>
    </location>
</feature>
<keyword evidence="5" id="KW-1185">Reference proteome</keyword>
<dbReference type="GO" id="GO:0016052">
    <property type="term" value="P:carbohydrate catabolic process"/>
    <property type="evidence" value="ECO:0007669"/>
    <property type="project" value="InterPro"/>
</dbReference>
<dbReference type="SUPFAM" id="SSF49344">
    <property type="entry name" value="CBD9-like"/>
    <property type="match status" value="1"/>
</dbReference>
<feature type="chain" id="PRO_5013246013" evidence="1">
    <location>
        <begin position="19"/>
        <end position="741"/>
    </location>
</feature>
<feature type="domain" description="Carbohydrate-binding" evidence="2">
    <location>
        <begin position="37"/>
        <end position="204"/>
    </location>
</feature>
<dbReference type="AlphaFoldDB" id="A0A1M5TQW1"/>
<evidence type="ECO:0000313" key="5">
    <source>
        <dbReference type="Proteomes" id="UP000184212"/>
    </source>
</evidence>
<dbReference type="STRING" id="947013.SAMN04488109_4221"/>
<accession>A0A1M5TQW1</accession>
<feature type="signal peptide" evidence="1">
    <location>
        <begin position="1"/>
        <end position="18"/>
    </location>
</feature>
<dbReference type="CDD" id="cd09618">
    <property type="entry name" value="CBM9_like_2"/>
    <property type="match status" value="1"/>
</dbReference>
<keyword evidence="1" id="KW-0732">Signal</keyword>
<dbReference type="Pfam" id="PF06452">
    <property type="entry name" value="CBM9_1"/>
    <property type="match status" value="1"/>
</dbReference>
<protein>
    <submittedName>
        <fullName evidence="4">Carbohydrate family 9 binding domain-like</fullName>
    </submittedName>
</protein>
<dbReference type="InterPro" id="IPR045670">
    <property type="entry name" value="DUF5916"/>
</dbReference>
<dbReference type="InterPro" id="IPR010502">
    <property type="entry name" value="Carb-bd_dom_fam9"/>
</dbReference>